<feature type="compositionally biased region" description="Polar residues" evidence="1">
    <location>
        <begin position="1"/>
        <end position="25"/>
    </location>
</feature>
<accession>A0A914V8G0</accession>
<feature type="compositionally biased region" description="Basic and acidic residues" evidence="1">
    <location>
        <begin position="50"/>
        <end position="75"/>
    </location>
</feature>
<reference evidence="3" key="1">
    <citation type="submission" date="2022-11" db="UniProtKB">
        <authorList>
            <consortium name="WormBaseParasite"/>
        </authorList>
    </citation>
    <scope>IDENTIFICATION</scope>
</reference>
<evidence type="ECO:0000313" key="2">
    <source>
        <dbReference type="Proteomes" id="UP000887566"/>
    </source>
</evidence>
<dbReference type="AlphaFoldDB" id="A0A914V8G0"/>
<proteinExistence type="predicted"/>
<sequence>MVQLPEQMTQQTTPKLLLISSGTRTEAQRRNKRGGFVRQFSQRIVRREKRPGDPLKRSIDYRFESSNRRRSRSLEQRPQVVLDQSTSTSGKS</sequence>
<name>A0A914V8G0_9BILA</name>
<keyword evidence="2" id="KW-1185">Reference proteome</keyword>
<organism evidence="2 3">
    <name type="scientific">Plectus sambesii</name>
    <dbReference type="NCBI Taxonomy" id="2011161"/>
    <lineage>
        <taxon>Eukaryota</taxon>
        <taxon>Metazoa</taxon>
        <taxon>Ecdysozoa</taxon>
        <taxon>Nematoda</taxon>
        <taxon>Chromadorea</taxon>
        <taxon>Plectida</taxon>
        <taxon>Plectina</taxon>
        <taxon>Plectoidea</taxon>
        <taxon>Plectidae</taxon>
        <taxon>Plectus</taxon>
    </lineage>
</organism>
<evidence type="ECO:0000256" key="1">
    <source>
        <dbReference type="SAM" id="MobiDB-lite"/>
    </source>
</evidence>
<dbReference type="Proteomes" id="UP000887566">
    <property type="component" value="Unplaced"/>
</dbReference>
<evidence type="ECO:0000313" key="3">
    <source>
        <dbReference type="WBParaSite" id="PSAMB.scaffold1673size28823.g14460.t1"/>
    </source>
</evidence>
<feature type="compositionally biased region" description="Polar residues" evidence="1">
    <location>
        <begin position="82"/>
        <end position="92"/>
    </location>
</feature>
<protein>
    <submittedName>
        <fullName evidence="3">Uncharacterized protein</fullName>
    </submittedName>
</protein>
<feature type="region of interest" description="Disordered" evidence="1">
    <location>
        <begin position="1"/>
        <end position="92"/>
    </location>
</feature>
<dbReference type="WBParaSite" id="PSAMB.scaffold1673size28823.g14460.t1">
    <property type="protein sequence ID" value="PSAMB.scaffold1673size28823.g14460.t1"/>
    <property type="gene ID" value="PSAMB.scaffold1673size28823.g14460"/>
</dbReference>